<feature type="transmembrane region" description="Helical" evidence="1">
    <location>
        <begin position="6"/>
        <end position="23"/>
    </location>
</feature>
<organism evidence="2 3">
    <name type="scientific">Fermentimicrarchaeum limneticum</name>
    <dbReference type="NCBI Taxonomy" id="2795018"/>
    <lineage>
        <taxon>Archaea</taxon>
        <taxon>Candidatus Micrarchaeota</taxon>
        <taxon>Candidatus Fermentimicrarchaeales</taxon>
        <taxon>Candidatus Fermentimicrarchaeaceae</taxon>
        <taxon>Candidatus Fermentimicrarchaeum</taxon>
    </lineage>
</organism>
<dbReference type="EMBL" id="CP058999">
    <property type="protein sequence ID" value="QLJ53494.1"/>
    <property type="molecule type" value="Genomic_DNA"/>
</dbReference>
<gene>
    <name evidence="2" type="ORF">Sv326_1319</name>
</gene>
<dbReference type="Proteomes" id="UP000510821">
    <property type="component" value="Plasmid pSv326-1"/>
</dbReference>
<keyword evidence="1" id="KW-1133">Transmembrane helix</keyword>
<evidence type="ECO:0000256" key="1">
    <source>
        <dbReference type="SAM" id="Phobius"/>
    </source>
</evidence>
<geneLocation type="plasmid" evidence="3">
    <name>psv326-1</name>
</geneLocation>
<dbReference type="AlphaFoldDB" id="A0A7D5XIT6"/>
<dbReference type="KEGG" id="flt:Sv326_1319"/>
<keyword evidence="1" id="KW-0472">Membrane</keyword>
<keyword evidence="2" id="KW-0614">Plasmid</keyword>
<evidence type="ECO:0000313" key="2">
    <source>
        <dbReference type="EMBL" id="QLJ53494.1"/>
    </source>
</evidence>
<accession>A0A7D5XIT6</accession>
<sequence>MEVLVISFFFIFVFAFIALAMYFRSRTLYFASGTMLLLWGYMLLTYGVTETTISGRTAEQNFTYDYNATSNTTSISGIATNETFTNVTDKNDYTNSFGTAAVILGLVIAIVPIVQEATGGKITLI</sequence>
<reference evidence="3" key="1">
    <citation type="submission" date="2020-07" db="EMBL/GenBank/DDBJ databases">
        <title>Metabolic diversity and evolutionary history of the archaeal phylum ###Micrarchaeota### uncovered from a freshwater lake metagenome.</title>
        <authorList>
            <person name="Kadnikov V.V."/>
            <person name="Savvichev A.S."/>
            <person name="Mardanov A.V."/>
            <person name="Beletsky A.V."/>
            <person name="Chupakov A.V."/>
            <person name="Kokryatskaya N.M."/>
            <person name="Pimenov N.V."/>
            <person name="Ravin N.V."/>
        </authorList>
    </citation>
    <scope>NUCLEOTIDE SEQUENCE [LARGE SCALE GENOMIC DNA]</scope>
    <source>
        <plasmid evidence="3">psv326-1</plasmid>
    </source>
</reference>
<keyword evidence="1" id="KW-0812">Transmembrane</keyword>
<name>A0A7D5XIT6_FERL1</name>
<proteinExistence type="predicted"/>
<feature type="transmembrane region" description="Helical" evidence="1">
    <location>
        <begin position="28"/>
        <end position="48"/>
    </location>
</feature>
<protein>
    <submittedName>
        <fullName evidence="2">Uncharacterized protein</fullName>
    </submittedName>
</protein>
<evidence type="ECO:0000313" key="3">
    <source>
        <dbReference type="Proteomes" id="UP000510821"/>
    </source>
</evidence>
<feature type="transmembrane region" description="Helical" evidence="1">
    <location>
        <begin position="96"/>
        <end position="114"/>
    </location>
</feature>